<proteinExistence type="predicted"/>
<dbReference type="HOGENOM" id="CLU_668009_0_0_1"/>
<dbReference type="Pfam" id="PF13855">
    <property type="entry name" value="LRR_8"/>
    <property type="match status" value="1"/>
</dbReference>
<dbReference type="eggNOG" id="KOG4658">
    <property type="taxonomic scope" value="Eukaryota"/>
</dbReference>
<feature type="region of interest" description="Disordered" evidence="5">
    <location>
        <begin position="360"/>
        <end position="379"/>
    </location>
</feature>
<dbReference type="Gene3D" id="3.80.10.10">
    <property type="entry name" value="Ribonuclease Inhibitor"/>
    <property type="match status" value="1"/>
</dbReference>
<dbReference type="InterPro" id="IPR058922">
    <property type="entry name" value="WHD_DRP"/>
</dbReference>
<evidence type="ECO:0000313" key="8">
    <source>
        <dbReference type="Proteomes" id="UP000026915"/>
    </source>
</evidence>
<keyword evidence="8" id="KW-1185">Reference proteome</keyword>
<evidence type="ECO:0000259" key="6">
    <source>
        <dbReference type="Pfam" id="PF23559"/>
    </source>
</evidence>
<dbReference type="SUPFAM" id="SSF52540">
    <property type="entry name" value="P-loop containing nucleoside triphosphate hydrolases"/>
    <property type="match status" value="1"/>
</dbReference>
<dbReference type="SUPFAM" id="SSF52058">
    <property type="entry name" value="L domain-like"/>
    <property type="match status" value="1"/>
</dbReference>
<dbReference type="GO" id="GO:0000166">
    <property type="term" value="F:nucleotide binding"/>
    <property type="evidence" value="ECO:0007669"/>
    <property type="project" value="UniProtKB-KW"/>
</dbReference>
<evidence type="ECO:0000256" key="1">
    <source>
        <dbReference type="ARBA" id="ARBA00022614"/>
    </source>
</evidence>
<dbReference type="Gene3D" id="1.10.8.430">
    <property type="entry name" value="Helical domain of apoptotic protease-activating factors"/>
    <property type="match status" value="1"/>
</dbReference>
<dbReference type="AlphaFoldDB" id="A0A061F5U2"/>
<dbReference type="InterPro" id="IPR042197">
    <property type="entry name" value="Apaf_helical"/>
</dbReference>
<keyword evidence="3" id="KW-0547">Nucleotide-binding</keyword>
<feature type="domain" description="Disease resistance protein winged helix" evidence="6">
    <location>
        <begin position="145"/>
        <end position="214"/>
    </location>
</feature>
<evidence type="ECO:0000256" key="3">
    <source>
        <dbReference type="ARBA" id="ARBA00022741"/>
    </source>
</evidence>
<dbReference type="InterPro" id="IPR050905">
    <property type="entry name" value="Plant_NBS-LRR"/>
</dbReference>
<dbReference type="Pfam" id="PF23559">
    <property type="entry name" value="WHD_DRP"/>
    <property type="match status" value="1"/>
</dbReference>
<dbReference type="InterPro" id="IPR032675">
    <property type="entry name" value="LRR_dom_sf"/>
</dbReference>
<reference evidence="7 8" key="1">
    <citation type="journal article" date="2013" name="Genome Biol.">
        <title>The genome sequence of the most widely cultivated cacao type and its use to identify candidate genes regulating pod color.</title>
        <authorList>
            <person name="Motamayor J.C."/>
            <person name="Mockaitis K."/>
            <person name="Schmutz J."/>
            <person name="Haiminen N."/>
            <person name="Iii D.L."/>
            <person name="Cornejo O."/>
            <person name="Findley S.D."/>
            <person name="Zheng P."/>
            <person name="Utro F."/>
            <person name="Royaert S."/>
            <person name="Saski C."/>
            <person name="Jenkins J."/>
            <person name="Podicheti R."/>
            <person name="Zhao M."/>
            <person name="Scheffler B.E."/>
            <person name="Stack J.C."/>
            <person name="Feltus F.A."/>
            <person name="Mustiga G.M."/>
            <person name="Amores F."/>
            <person name="Phillips W."/>
            <person name="Marelli J.P."/>
            <person name="May G.D."/>
            <person name="Shapiro H."/>
            <person name="Ma J."/>
            <person name="Bustamante C.D."/>
            <person name="Schnell R.J."/>
            <person name="Main D."/>
            <person name="Gilbert D."/>
            <person name="Parida L."/>
            <person name="Kuhn D.N."/>
        </authorList>
    </citation>
    <scope>NUCLEOTIDE SEQUENCE [LARGE SCALE GENOMIC DNA]</scope>
    <source>
        <strain evidence="8">cv. Matina 1-6</strain>
    </source>
</reference>
<evidence type="ECO:0000313" key="7">
    <source>
        <dbReference type="EMBL" id="EOY12690.1"/>
    </source>
</evidence>
<sequence>MELPIFEPATIDRATDSISVDIKLRECGFGDISEWTRNCCEEAFKEFWTRLKEFKNEVKLIANFNIRILSLHSFICGGLPLSIVTKARSMKGVNDICEWRNALTELEEHVRSVKGSDVEIFKGLKSSYDHLEDPKIQNCFLYYSLYPEDFIIEKVELVENWIDEGLLDGLGTRQAMHDRGHSILNKLENNCLLERATVWCDKGVKMHDVLRDMALYIKGHQFMVKADVQLEELPSEQEWTVSVEKVSSMRTSKLIEIPPLISPICPHLSTLILQKCGLKRISESFFKHMPGPKVLNLSDNNEMVDLPNSILNLKNLNALILACCYEFINMPSLVELKALRKLDLSNTRIKEVPHGARGNHVIKDRSIEGQRKDSEGNMVDGQEIAVKGLSRSSGQGLTEVKNEVALIAKLQH</sequence>
<dbReference type="InParanoid" id="A0A061F5U2"/>
<dbReference type="PANTHER" id="PTHR33463">
    <property type="entry name" value="NB-ARC DOMAIN-CONTAINING PROTEIN-RELATED"/>
    <property type="match status" value="1"/>
</dbReference>
<dbReference type="Gramene" id="EOY12690">
    <property type="protein sequence ID" value="EOY12690"/>
    <property type="gene ID" value="TCM_031199"/>
</dbReference>
<dbReference type="OMA" id="NDANEWK"/>
<dbReference type="EMBL" id="CM001885">
    <property type="protein sequence ID" value="EOY12690.1"/>
    <property type="molecule type" value="Genomic_DNA"/>
</dbReference>
<gene>
    <name evidence="7" type="ORF">TCM_031199</name>
</gene>
<accession>A0A061F5U2</accession>
<organism evidence="7 8">
    <name type="scientific">Theobroma cacao</name>
    <name type="common">Cacao</name>
    <name type="synonym">Cocoa</name>
    <dbReference type="NCBI Taxonomy" id="3641"/>
    <lineage>
        <taxon>Eukaryota</taxon>
        <taxon>Viridiplantae</taxon>
        <taxon>Streptophyta</taxon>
        <taxon>Embryophyta</taxon>
        <taxon>Tracheophyta</taxon>
        <taxon>Spermatophyta</taxon>
        <taxon>Magnoliopsida</taxon>
        <taxon>eudicotyledons</taxon>
        <taxon>Gunneridae</taxon>
        <taxon>Pentapetalae</taxon>
        <taxon>rosids</taxon>
        <taxon>malvids</taxon>
        <taxon>Malvales</taxon>
        <taxon>Malvaceae</taxon>
        <taxon>Byttnerioideae</taxon>
        <taxon>Theobroma</taxon>
    </lineage>
</organism>
<name>A0A061F5U2_THECC</name>
<dbReference type="Gene3D" id="1.10.10.10">
    <property type="entry name" value="Winged helix-like DNA-binding domain superfamily/Winged helix DNA-binding domain"/>
    <property type="match status" value="1"/>
</dbReference>
<protein>
    <submittedName>
        <fullName evidence="7">NBS-LRR type disease resistance-like protein</fullName>
    </submittedName>
</protein>
<keyword evidence="4" id="KW-0611">Plant defense</keyword>
<evidence type="ECO:0000256" key="5">
    <source>
        <dbReference type="SAM" id="MobiDB-lite"/>
    </source>
</evidence>
<keyword evidence="1" id="KW-0433">Leucine-rich repeat</keyword>
<dbReference type="InterPro" id="IPR036388">
    <property type="entry name" value="WH-like_DNA-bd_sf"/>
</dbReference>
<evidence type="ECO:0000256" key="2">
    <source>
        <dbReference type="ARBA" id="ARBA00022737"/>
    </source>
</evidence>
<dbReference type="Gene3D" id="3.30.200.20">
    <property type="entry name" value="Phosphorylase Kinase, domain 1"/>
    <property type="match status" value="1"/>
</dbReference>
<dbReference type="PANTHER" id="PTHR33463:SF182">
    <property type="entry name" value="AND NB-ARC DOMAINS-CONTAINING DISEASE RESISTANCE PROTEIN, PUTATIVE-RELATED"/>
    <property type="match status" value="1"/>
</dbReference>
<dbReference type="InterPro" id="IPR027417">
    <property type="entry name" value="P-loop_NTPase"/>
</dbReference>
<keyword evidence="2" id="KW-0677">Repeat</keyword>
<dbReference type="GO" id="GO:0006952">
    <property type="term" value="P:defense response"/>
    <property type="evidence" value="ECO:0007669"/>
    <property type="project" value="UniProtKB-KW"/>
</dbReference>
<evidence type="ECO:0000256" key="4">
    <source>
        <dbReference type="ARBA" id="ARBA00022821"/>
    </source>
</evidence>
<dbReference type="FunFam" id="1.10.10.10:FF:000322">
    <property type="entry name" value="Probable disease resistance protein At1g63360"/>
    <property type="match status" value="1"/>
</dbReference>
<feature type="compositionally biased region" description="Basic and acidic residues" evidence="5">
    <location>
        <begin position="361"/>
        <end position="375"/>
    </location>
</feature>
<dbReference type="Proteomes" id="UP000026915">
    <property type="component" value="Chromosome 7"/>
</dbReference>
<dbReference type="InterPro" id="IPR001611">
    <property type="entry name" value="Leu-rich_rpt"/>
</dbReference>